<evidence type="ECO:0000256" key="2">
    <source>
        <dbReference type="SAM" id="Phobius"/>
    </source>
</evidence>
<dbReference type="KEGG" id="psuu:Psuf_017670"/>
<dbReference type="SUPFAM" id="SSF52540">
    <property type="entry name" value="P-loop containing nucleoside triphosphate hydrolases"/>
    <property type="match status" value="1"/>
</dbReference>
<feature type="transmembrane region" description="Helical" evidence="2">
    <location>
        <begin position="723"/>
        <end position="746"/>
    </location>
</feature>
<feature type="region of interest" description="Disordered" evidence="1">
    <location>
        <begin position="173"/>
        <end position="209"/>
    </location>
</feature>
<keyword evidence="2" id="KW-0472">Membrane</keyword>
<feature type="domain" description="NACHT" evidence="3">
    <location>
        <begin position="286"/>
        <end position="392"/>
    </location>
</feature>
<keyword evidence="2" id="KW-1133">Transmembrane helix</keyword>
<organism evidence="4 5">
    <name type="scientific">Phytohabitans suffuscus</name>
    <dbReference type="NCBI Taxonomy" id="624315"/>
    <lineage>
        <taxon>Bacteria</taxon>
        <taxon>Bacillati</taxon>
        <taxon>Actinomycetota</taxon>
        <taxon>Actinomycetes</taxon>
        <taxon>Micromonosporales</taxon>
        <taxon>Micromonosporaceae</taxon>
    </lineage>
</organism>
<gene>
    <name evidence="4" type="ORF">Psuf_017670</name>
</gene>
<dbReference type="InterPro" id="IPR027417">
    <property type="entry name" value="P-loop_NTPase"/>
</dbReference>
<keyword evidence="2" id="KW-0812">Transmembrane</keyword>
<dbReference type="Proteomes" id="UP000503011">
    <property type="component" value="Chromosome"/>
</dbReference>
<protein>
    <recommendedName>
        <fullName evidence="3">NACHT domain-containing protein</fullName>
    </recommendedName>
</protein>
<evidence type="ECO:0000256" key="1">
    <source>
        <dbReference type="SAM" id="MobiDB-lite"/>
    </source>
</evidence>
<reference evidence="4 5" key="2">
    <citation type="submission" date="2020-03" db="EMBL/GenBank/DDBJ databases">
        <authorList>
            <person name="Ichikawa N."/>
            <person name="Kimura A."/>
            <person name="Kitahashi Y."/>
            <person name="Uohara A."/>
        </authorList>
    </citation>
    <scope>NUCLEOTIDE SEQUENCE [LARGE SCALE GENOMIC DNA]</scope>
    <source>
        <strain evidence="4 5">NBRC 105367</strain>
    </source>
</reference>
<feature type="transmembrane region" description="Helical" evidence="2">
    <location>
        <begin position="645"/>
        <end position="669"/>
    </location>
</feature>
<feature type="transmembrane region" description="Helical" evidence="2">
    <location>
        <begin position="610"/>
        <end position="633"/>
    </location>
</feature>
<dbReference type="Pfam" id="PF05729">
    <property type="entry name" value="NACHT"/>
    <property type="match status" value="1"/>
</dbReference>
<dbReference type="InterPro" id="IPR011990">
    <property type="entry name" value="TPR-like_helical_dom_sf"/>
</dbReference>
<dbReference type="SUPFAM" id="SSF48452">
    <property type="entry name" value="TPR-like"/>
    <property type="match status" value="1"/>
</dbReference>
<dbReference type="EMBL" id="AP022871">
    <property type="protein sequence ID" value="BCB84454.1"/>
    <property type="molecule type" value="Genomic_DNA"/>
</dbReference>
<evidence type="ECO:0000259" key="3">
    <source>
        <dbReference type="PROSITE" id="PS50837"/>
    </source>
</evidence>
<sequence>MRFYNICCSNWVGRANDRGGVFLGQQRRTEIEDKLRELRDELGMRRPDLYVQLGVLCDLWDIRGADPVFEMVEWHLEWLIARLKLIRRTSDAEMGGTLERYRQTVRVTFNISIPEIADFDLTRRRNWFASHGGRSVSTTQRDMDRLIPQFVAILQRGKEALPPRDFVLAELERRKQGESAERFPGETSKTPTDPAPQPYPRPRKPEPNQRLDRTAANLAAEVERQLRAERRLRGVHDPYPIPIHWTAAPADLADHWENIRGTAGQAEPLPLDVGSLADAYRAVPSGRLVILGGAGTGKTTLAAELALALLAESPDTARVPVLLRLSSWSPDRQPFREWLTTRLLADYAQAFQHGQAATCAAELVRSGRILPVLDGFDELAHEDRAPAFRALKIALDNTDPLILTSREPEYAAAVKAHAPLSRAAVVQLEDLRLDDVAEYLRLATHGEEWAAVVDRLRTDTDAPEVERLRAVFATPLMVSLARTTYGHGQAQPGELLDGEKFRDMASIENHLLDGFVTAAYDHPPQDDNRSKRKHFVCSAEDARVWLGCIATHLYRQRTYTLWFWAFVNPLTKVLDALSYGFLGRPNPKTGTARLQRLFGPNRRTTSVRNILSSAGKGAATFGAATALSLWIYLRLSYGYGGLPAVGLAFASGAIVTFLSFVGSSILDLVVHARPPLHADAAPVRFSRPLAAAAALLVSIWIVGLVLLGLWIGENGVTWADADLVVGAAIGPLFATFLVACTAWTAWDGGRYSRLWLIVRRQLPLRTLAFLEDAHERGVVRRMGNVYQFRHAVLQIHLAERWLENQSPQTRNSGGMLEARYQLATALAAWGRSRAAESEFRSVLEREQQTLGSQHANTLWTRFQLSLALLDTQGEEAAVIELRETIATARAVVGVPRRFPDLTLRKLSFLVPAWDWLGWILVGAGRLEEAETTYSELLEFAGGIYSDDHWIMERARHNLNAVRQRLNGTPPDETPLLAIESPPLHEQTSG</sequence>
<feature type="region of interest" description="Disordered" evidence="1">
    <location>
        <begin position="966"/>
        <end position="989"/>
    </location>
</feature>
<evidence type="ECO:0000313" key="5">
    <source>
        <dbReference type="Proteomes" id="UP000503011"/>
    </source>
</evidence>
<dbReference type="AlphaFoldDB" id="A0A6F8YE89"/>
<evidence type="ECO:0000313" key="4">
    <source>
        <dbReference type="EMBL" id="BCB84454.1"/>
    </source>
</evidence>
<feature type="transmembrane region" description="Helical" evidence="2">
    <location>
        <begin position="689"/>
        <end position="711"/>
    </location>
</feature>
<feature type="compositionally biased region" description="Basic and acidic residues" evidence="1">
    <location>
        <begin position="173"/>
        <end position="184"/>
    </location>
</feature>
<accession>A0A6F8YE89</accession>
<keyword evidence="5" id="KW-1185">Reference proteome</keyword>
<name>A0A6F8YE89_9ACTN</name>
<reference evidence="4 5" key="1">
    <citation type="submission" date="2020-03" db="EMBL/GenBank/DDBJ databases">
        <title>Whole genome shotgun sequence of Phytohabitans suffuscus NBRC 105367.</title>
        <authorList>
            <person name="Komaki H."/>
            <person name="Tamura T."/>
        </authorList>
    </citation>
    <scope>NUCLEOTIDE SEQUENCE [LARGE SCALE GENOMIC DNA]</scope>
    <source>
        <strain evidence="4 5">NBRC 105367</strain>
    </source>
</reference>
<dbReference type="Gene3D" id="3.40.50.300">
    <property type="entry name" value="P-loop containing nucleotide triphosphate hydrolases"/>
    <property type="match status" value="1"/>
</dbReference>
<dbReference type="InterPro" id="IPR007111">
    <property type="entry name" value="NACHT_NTPase"/>
</dbReference>
<dbReference type="Gene3D" id="1.25.40.10">
    <property type="entry name" value="Tetratricopeptide repeat domain"/>
    <property type="match status" value="1"/>
</dbReference>
<dbReference type="PROSITE" id="PS50837">
    <property type="entry name" value="NACHT"/>
    <property type="match status" value="1"/>
</dbReference>
<proteinExistence type="predicted"/>